<keyword evidence="8 10" id="KW-0067">ATP-binding</keyword>
<comment type="subunit">
    <text evidence="10">The type I restriction/modification system is composed of three polypeptides R, M and S.</text>
</comment>
<sequence>MTEDQLERETLAWLQDVGYTHAAGPDIAPDGPAPERSDYRQVLLAGRLKAALMRLNPAMPVVAIDDALAQVQDLGVPALLAANRRFHRLLVAGVPVQHQRGNETVGDFVRLVDWAAPERNDWLAVNQFSVRGPRHTRRPDVVLFVNGLPLVLLELKNPADQAASVWKAYDQIQTYKEQIPDLFHTNEVLVISDGTEALLGSLSASAERFMAWRTIDGVALDPLGQFNELQTLVRGVLAPQYLLDYLRYFVLFEDDGQLVKKIAGYHQFHAVRAAIAQVVAAATPGSGADPAIKGKGGVVWHTQGSGKSITMTCFAARVMQEPALQNPTIVVITDRNDLDGQLLGVFGLAQDLLREQPVQARTRQELRTLLSNRPSGGIVFATIQKFMPGEDEDSYPMLSDRHNIVVIADEAHRTQYGFEARLKVQKTHGRENFKPNQALALDTQALPATNTVANPITTGSGTAPAHRAEFAPPTYRAGTEANTVEPTREHYQVGYAQHLRDALPNATFVAFTGTPVSGIDRDTRAVFGDYIHVYDMQQAKEDGATVAIYYESRMVKLGLKADELPSIDAEVDELAEDEEESVQSRLKSRWAALEQVVGAEPRVARVAQDLVAHFEERNTAQRGKAMVVAMSRDICAHLYNEIVRLRPEWHNADPELGAIKIVMTGSASDKALLRPHIYSAQVKKRLEKRFKDPADPLRIVIVRDMWLTGFDAPCVHTLYVDKPMKGHNLMQAIARVNRVFKDKQGGLVVDYIGIGNELKAAMKEYTAAQGRGRPTVDAHEAFSVVLEKLDVLRALLHGFDYSGFLTGGHRVLAGAANHVLGLPRQAGQDGKKRFADTALAMSQAFTLSCTLDEAKAVREEVAFMQGVKVILTKRDITAKQRTDEQRELAVRQIISQAVVSESVVDIFDAVGLEKPNIGLLDEGFLAQVRALPERNLAVELLERLLEGEIKSRFASNVVQSKKFSELLGGVIVRYQNRSIETAQVMEELLDMARKFREAHGLADKLGLSEDEVRFYTALAENEAAVRTLSDDTLKKIAHELTDNLRKNLTVDWTERESVQAKLRLMVKRILRKYKYPPDLEAAAVELVLQQAQALGDAWSELAAA</sequence>
<comment type="catalytic activity">
    <reaction evidence="1 10">
        <text>Endonucleolytic cleavage of DNA to give random double-stranded fragments with terminal 5'-phosphates, ATP is simultaneously hydrolyzed.</text>
        <dbReference type="EC" id="3.1.21.3"/>
    </reaction>
</comment>
<protein>
    <recommendedName>
        <fullName evidence="10">Type I restriction enzyme endonuclease subunit</fullName>
        <shortName evidence="10">R protein</shortName>
        <ecNumber evidence="10">3.1.21.3</ecNumber>
    </recommendedName>
</protein>
<dbReference type="InterPro" id="IPR055180">
    <property type="entry name" value="HsdR_RecA-like_helicase_dom_2"/>
</dbReference>
<evidence type="ECO:0000256" key="9">
    <source>
        <dbReference type="ARBA" id="ARBA00023125"/>
    </source>
</evidence>
<dbReference type="Pfam" id="PF22679">
    <property type="entry name" value="T1R_D3-like"/>
    <property type="match status" value="1"/>
</dbReference>
<dbReference type="NCBIfam" id="TIGR00348">
    <property type="entry name" value="hsdR"/>
    <property type="match status" value="1"/>
</dbReference>
<evidence type="ECO:0000256" key="7">
    <source>
        <dbReference type="ARBA" id="ARBA00022801"/>
    </source>
</evidence>
<accession>A0ABV8DJJ8</accession>
<comment type="caution">
    <text evidence="12">The sequence shown here is derived from an EMBL/GenBank/DDBJ whole genome shotgun (WGS) entry which is preliminary data.</text>
</comment>
<comment type="similarity">
    <text evidence="2 10">Belongs to the HsdR family.</text>
</comment>
<dbReference type="Pfam" id="PF18766">
    <property type="entry name" value="SWI2_SNF2"/>
    <property type="match status" value="2"/>
</dbReference>
<dbReference type="PANTHER" id="PTHR30195">
    <property type="entry name" value="TYPE I SITE-SPECIFIC DEOXYRIBONUCLEASE PROTEIN SUBUNIT M AND R"/>
    <property type="match status" value="1"/>
</dbReference>
<evidence type="ECO:0000256" key="4">
    <source>
        <dbReference type="ARBA" id="ARBA00022741"/>
    </source>
</evidence>
<dbReference type="InterPro" id="IPR027417">
    <property type="entry name" value="P-loop_NTPase"/>
</dbReference>
<organism evidence="12 13">
    <name type="scientific">Acidovorax facilis</name>
    <dbReference type="NCBI Taxonomy" id="12917"/>
    <lineage>
        <taxon>Bacteria</taxon>
        <taxon>Pseudomonadati</taxon>
        <taxon>Pseudomonadota</taxon>
        <taxon>Betaproteobacteria</taxon>
        <taxon>Burkholderiales</taxon>
        <taxon>Comamonadaceae</taxon>
        <taxon>Acidovorax</taxon>
    </lineage>
</organism>
<dbReference type="PANTHER" id="PTHR30195:SF15">
    <property type="entry name" value="TYPE I RESTRICTION ENZYME HINDI ENDONUCLEASE SUBUNIT"/>
    <property type="match status" value="1"/>
</dbReference>
<dbReference type="InterPro" id="IPR051268">
    <property type="entry name" value="Type-I_R_enzyme_R_subunit"/>
</dbReference>
<evidence type="ECO:0000256" key="6">
    <source>
        <dbReference type="ARBA" id="ARBA00022759"/>
    </source>
</evidence>
<dbReference type="InterPro" id="IPR021810">
    <property type="entry name" value="T1RH-like_C"/>
</dbReference>
<dbReference type="PROSITE" id="PS51192">
    <property type="entry name" value="HELICASE_ATP_BIND_1"/>
    <property type="match status" value="1"/>
</dbReference>
<dbReference type="InterPro" id="IPR004473">
    <property type="entry name" value="Restrct_endonuc_typeI_HsdR"/>
</dbReference>
<dbReference type="Pfam" id="PF04313">
    <property type="entry name" value="HSDR_N"/>
    <property type="match status" value="1"/>
</dbReference>
<dbReference type="SUPFAM" id="SSF52540">
    <property type="entry name" value="P-loop containing nucleoside triphosphate hydrolases"/>
    <property type="match status" value="2"/>
</dbReference>
<proteinExistence type="inferred from homology"/>
<keyword evidence="6 12" id="KW-0255">Endonuclease</keyword>
<reference evidence="13" key="1">
    <citation type="journal article" date="2019" name="Int. J. Syst. Evol. Microbiol.">
        <title>The Global Catalogue of Microorganisms (GCM) 10K type strain sequencing project: providing services to taxonomists for standard genome sequencing and annotation.</title>
        <authorList>
            <consortium name="The Broad Institute Genomics Platform"/>
            <consortium name="The Broad Institute Genome Sequencing Center for Infectious Disease"/>
            <person name="Wu L."/>
            <person name="Ma J."/>
        </authorList>
    </citation>
    <scope>NUCLEOTIDE SEQUENCE [LARGE SCALE GENOMIC DNA]</scope>
    <source>
        <strain evidence="13">CCUG 2113</strain>
    </source>
</reference>
<feature type="domain" description="Helicase ATP-binding" evidence="11">
    <location>
        <begin position="288"/>
        <end position="533"/>
    </location>
</feature>
<dbReference type="RefSeq" id="WP_055394312.1">
    <property type="nucleotide sequence ID" value="NZ_JAMXAX010000086.1"/>
</dbReference>
<dbReference type="GO" id="GO:0009035">
    <property type="term" value="F:type I site-specific deoxyribonuclease activity"/>
    <property type="evidence" value="ECO:0007669"/>
    <property type="project" value="UniProtKB-EC"/>
</dbReference>
<keyword evidence="3" id="KW-0540">Nuclease</keyword>
<dbReference type="CDD" id="cd22332">
    <property type="entry name" value="HsdR_N"/>
    <property type="match status" value="1"/>
</dbReference>
<evidence type="ECO:0000313" key="12">
    <source>
        <dbReference type="EMBL" id="MFC3938345.1"/>
    </source>
</evidence>
<dbReference type="CDD" id="cd18800">
    <property type="entry name" value="SF2_C_EcoR124I-like"/>
    <property type="match status" value="1"/>
</dbReference>
<dbReference type="Pfam" id="PF11867">
    <property type="entry name" value="T1RH-like_C"/>
    <property type="match status" value="1"/>
</dbReference>
<dbReference type="EMBL" id="JBHSAJ010000178">
    <property type="protein sequence ID" value="MFC3938345.1"/>
    <property type="molecule type" value="Genomic_DNA"/>
</dbReference>
<dbReference type="Proteomes" id="UP001595693">
    <property type="component" value="Unassembled WGS sequence"/>
</dbReference>
<name>A0ABV8DJJ8_9BURK</name>
<keyword evidence="4 10" id="KW-0547">Nucleotide-binding</keyword>
<dbReference type="CDD" id="cd18030">
    <property type="entry name" value="DEXHc_RE_I_HsdR"/>
    <property type="match status" value="1"/>
</dbReference>
<dbReference type="EC" id="3.1.21.3" evidence="10"/>
<evidence type="ECO:0000256" key="8">
    <source>
        <dbReference type="ARBA" id="ARBA00022840"/>
    </source>
</evidence>
<evidence type="ECO:0000256" key="10">
    <source>
        <dbReference type="RuleBase" id="RU364115"/>
    </source>
</evidence>
<dbReference type="InterPro" id="IPR014001">
    <property type="entry name" value="Helicase_ATP-bd"/>
</dbReference>
<keyword evidence="9 10" id="KW-0238">DNA-binding</keyword>
<evidence type="ECO:0000313" key="13">
    <source>
        <dbReference type="Proteomes" id="UP001595693"/>
    </source>
</evidence>
<keyword evidence="7 10" id="KW-0378">Hydrolase</keyword>
<keyword evidence="13" id="KW-1185">Reference proteome</keyword>
<dbReference type="InterPro" id="IPR040980">
    <property type="entry name" value="SWI2_SNF2"/>
</dbReference>
<evidence type="ECO:0000256" key="2">
    <source>
        <dbReference type="ARBA" id="ARBA00008598"/>
    </source>
</evidence>
<dbReference type="SMART" id="SM00487">
    <property type="entry name" value="DEXDc"/>
    <property type="match status" value="1"/>
</dbReference>
<dbReference type="Gene3D" id="3.40.50.300">
    <property type="entry name" value="P-loop containing nucleotide triphosphate hydrolases"/>
    <property type="match status" value="3"/>
</dbReference>
<keyword evidence="5 10" id="KW-0680">Restriction system</keyword>
<evidence type="ECO:0000259" key="11">
    <source>
        <dbReference type="PROSITE" id="PS51192"/>
    </source>
</evidence>
<comment type="function">
    <text evidence="10">Subunit R is required for both nuclease and ATPase activities, but not for modification.</text>
</comment>
<dbReference type="Gene3D" id="3.90.1570.50">
    <property type="match status" value="1"/>
</dbReference>
<evidence type="ECO:0000256" key="3">
    <source>
        <dbReference type="ARBA" id="ARBA00022722"/>
    </source>
</evidence>
<gene>
    <name evidence="12" type="ORF">ACFOW3_27365</name>
</gene>
<evidence type="ECO:0000256" key="5">
    <source>
        <dbReference type="ARBA" id="ARBA00022747"/>
    </source>
</evidence>
<dbReference type="InterPro" id="IPR007409">
    <property type="entry name" value="Restrct_endonuc_type1_HsdR_N"/>
</dbReference>
<evidence type="ECO:0000256" key="1">
    <source>
        <dbReference type="ARBA" id="ARBA00000851"/>
    </source>
</evidence>